<accession>A0A814KKW0</accession>
<gene>
    <name evidence="1" type="ORF">OXX778_LOCUS18957</name>
</gene>
<sequence length="177" mass="20334">VRHGFCKEFLICPLLTRISHLMRKFFVSALASLEPLIANTSRGKSTAMSLIKKSLYEIENYNRISRTKSNLINAGTVETLLSHLEENPCLVSFYDESSTFMSSFGIYKCGDGKYDRNFLANNPLTRNKISIDRTNDPSPKRLKANHDSIVDQKSENDFEIPQFEFNLATRYIFYTIK</sequence>
<proteinExistence type="predicted"/>
<dbReference type="Proteomes" id="UP000663879">
    <property type="component" value="Unassembled WGS sequence"/>
</dbReference>
<reference evidence="1" key="1">
    <citation type="submission" date="2021-02" db="EMBL/GenBank/DDBJ databases">
        <authorList>
            <person name="Nowell W R."/>
        </authorList>
    </citation>
    <scope>NUCLEOTIDE SEQUENCE</scope>
    <source>
        <strain evidence="1">Ploen Becks lab</strain>
    </source>
</reference>
<comment type="caution">
    <text evidence="1">The sequence shown here is derived from an EMBL/GenBank/DDBJ whole genome shotgun (WGS) entry which is preliminary data.</text>
</comment>
<dbReference type="EMBL" id="CAJNOC010005490">
    <property type="protein sequence ID" value="CAF1053816.1"/>
    <property type="molecule type" value="Genomic_DNA"/>
</dbReference>
<keyword evidence="2" id="KW-1185">Reference proteome</keyword>
<protein>
    <submittedName>
        <fullName evidence="1">Uncharacterized protein</fullName>
    </submittedName>
</protein>
<evidence type="ECO:0000313" key="2">
    <source>
        <dbReference type="Proteomes" id="UP000663879"/>
    </source>
</evidence>
<dbReference type="OrthoDB" id="10054700at2759"/>
<organism evidence="1 2">
    <name type="scientific">Brachionus calyciflorus</name>
    <dbReference type="NCBI Taxonomy" id="104777"/>
    <lineage>
        <taxon>Eukaryota</taxon>
        <taxon>Metazoa</taxon>
        <taxon>Spiralia</taxon>
        <taxon>Gnathifera</taxon>
        <taxon>Rotifera</taxon>
        <taxon>Eurotatoria</taxon>
        <taxon>Monogononta</taxon>
        <taxon>Pseudotrocha</taxon>
        <taxon>Ploima</taxon>
        <taxon>Brachionidae</taxon>
        <taxon>Brachionus</taxon>
    </lineage>
</organism>
<name>A0A814KKW0_9BILA</name>
<feature type="non-terminal residue" evidence="1">
    <location>
        <position position="1"/>
    </location>
</feature>
<dbReference type="AlphaFoldDB" id="A0A814KKW0"/>
<evidence type="ECO:0000313" key="1">
    <source>
        <dbReference type="EMBL" id="CAF1053816.1"/>
    </source>
</evidence>